<keyword evidence="4" id="KW-1185">Reference proteome</keyword>
<dbReference type="InterPro" id="IPR009936">
    <property type="entry name" value="DUF1468"/>
</dbReference>
<evidence type="ECO:0000256" key="1">
    <source>
        <dbReference type="SAM" id="Phobius"/>
    </source>
</evidence>
<dbReference type="AlphaFoldDB" id="A0A8J3H2V1"/>
<accession>A0A8J3H2V1</accession>
<dbReference type="Proteomes" id="UP000626220">
    <property type="component" value="Unassembled WGS sequence"/>
</dbReference>
<gene>
    <name evidence="3" type="ORF">GCM10017056_47080</name>
</gene>
<reference evidence="3" key="2">
    <citation type="submission" date="2020-09" db="EMBL/GenBank/DDBJ databases">
        <authorList>
            <person name="Sun Q."/>
            <person name="Kim S."/>
        </authorList>
    </citation>
    <scope>NUCLEOTIDE SEQUENCE</scope>
    <source>
        <strain evidence="3">KCTC 42650</strain>
    </source>
</reference>
<keyword evidence="1" id="KW-0472">Membrane</keyword>
<keyword evidence="1" id="KW-0812">Transmembrane</keyword>
<evidence type="ECO:0000313" key="3">
    <source>
        <dbReference type="EMBL" id="GHF70688.1"/>
    </source>
</evidence>
<evidence type="ECO:0000313" key="4">
    <source>
        <dbReference type="Proteomes" id="UP000626220"/>
    </source>
</evidence>
<reference evidence="3" key="1">
    <citation type="journal article" date="2014" name="Int. J. Syst. Evol. Microbiol.">
        <title>Complete genome sequence of Corynebacterium casei LMG S-19264T (=DSM 44701T), isolated from a smear-ripened cheese.</title>
        <authorList>
            <consortium name="US DOE Joint Genome Institute (JGI-PGF)"/>
            <person name="Walter F."/>
            <person name="Albersmeier A."/>
            <person name="Kalinowski J."/>
            <person name="Ruckert C."/>
        </authorList>
    </citation>
    <scope>NUCLEOTIDE SEQUENCE</scope>
    <source>
        <strain evidence="3">KCTC 42650</strain>
    </source>
</reference>
<feature type="domain" description="DUF1468" evidence="2">
    <location>
        <begin position="12"/>
        <end position="142"/>
    </location>
</feature>
<dbReference type="Pfam" id="PF07331">
    <property type="entry name" value="TctB"/>
    <property type="match status" value="1"/>
</dbReference>
<dbReference type="EMBL" id="BNCJ01000026">
    <property type="protein sequence ID" value="GHF70688.1"/>
    <property type="molecule type" value="Genomic_DNA"/>
</dbReference>
<name>A0A8J3H2V1_9RHOB</name>
<keyword evidence="1" id="KW-1133">Transmembrane helix</keyword>
<dbReference type="RefSeq" id="WP_189682584.1">
    <property type="nucleotide sequence ID" value="NZ_BNCJ01000026.1"/>
</dbReference>
<proteinExistence type="predicted"/>
<sequence>MRRANIYSGGFLALLGLAMILFVIPAQIEEGPAGMMSPRLVPQMIMGLMTALSVMLVVRNLMLPDDGEGSPVSRSEYIALLKIGSVFALALVLFYFAGPLWAGLAIVLGSLLALGERRPLVLVLMPIALLAGVWVLFYRVLGTAIL</sequence>
<comment type="caution">
    <text evidence="3">The sequence shown here is derived from an EMBL/GenBank/DDBJ whole genome shotgun (WGS) entry which is preliminary data.</text>
</comment>
<feature type="transmembrane region" description="Helical" evidence="1">
    <location>
        <begin position="78"/>
        <end position="108"/>
    </location>
</feature>
<feature type="transmembrane region" description="Helical" evidence="1">
    <location>
        <begin position="6"/>
        <end position="28"/>
    </location>
</feature>
<protein>
    <submittedName>
        <fullName evidence="3">C4-dicarboxylate ABC transporter permease</fullName>
    </submittedName>
</protein>
<feature type="transmembrane region" description="Helical" evidence="1">
    <location>
        <begin position="40"/>
        <end position="58"/>
    </location>
</feature>
<organism evidence="3 4">
    <name type="scientific">Seohaeicola zhoushanensis</name>
    <dbReference type="NCBI Taxonomy" id="1569283"/>
    <lineage>
        <taxon>Bacteria</taxon>
        <taxon>Pseudomonadati</taxon>
        <taxon>Pseudomonadota</taxon>
        <taxon>Alphaproteobacteria</taxon>
        <taxon>Rhodobacterales</taxon>
        <taxon>Roseobacteraceae</taxon>
        <taxon>Seohaeicola</taxon>
    </lineage>
</organism>
<evidence type="ECO:0000259" key="2">
    <source>
        <dbReference type="Pfam" id="PF07331"/>
    </source>
</evidence>
<feature type="transmembrane region" description="Helical" evidence="1">
    <location>
        <begin position="120"/>
        <end position="141"/>
    </location>
</feature>